<reference evidence="2" key="1">
    <citation type="submission" date="2020-01" db="EMBL/GenBank/DDBJ databases">
        <authorList>
            <person name="Meier V. D."/>
            <person name="Meier V D."/>
        </authorList>
    </citation>
    <scope>NUCLEOTIDE SEQUENCE</scope>
    <source>
        <strain evidence="2">HLG_WM_MAG_07</strain>
    </source>
</reference>
<dbReference type="Pfam" id="PF08463">
    <property type="entry name" value="EcoEI_R_C"/>
    <property type="match status" value="1"/>
</dbReference>
<evidence type="ECO:0000313" key="2">
    <source>
        <dbReference type="EMBL" id="CAA6819872.1"/>
    </source>
</evidence>
<proteinExistence type="predicted"/>
<organism evidence="2">
    <name type="scientific">uncultured Thiotrichaceae bacterium</name>
    <dbReference type="NCBI Taxonomy" id="298394"/>
    <lineage>
        <taxon>Bacteria</taxon>
        <taxon>Pseudomonadati</taxon>
        <taxon>Pseudomonadota</taxon>
        <taxon>Gammaproteobacteria</taxon>
        <taxon>Thiotrichales</taxon>
        <taxon>Thiotrichaceae</taxon>
        <taxon>environmental samples</taxon>
    </lineage>
</organism>
<feature type="domain" description="EcoEI R protein C-terminal" evidence="1">
    <location>
        <begin position="9"/>
        <end position="110"/>
    </location>
</feature>
<dbReference type="GO" id="GO:0003824">
    <property type="term" value="F:catalytic activity"/>
    <property type="evidence" value="ECO:0007669"/>
    <property type="project" value="InterPro"/>
</dbReference>
<dbReference type="GO" id="GO:0003677">
    <property type="term" value="F:DNA binding"/>
    <property type="evidence" value="ECO:0007669"/>
    <property type="project" value="InterPro"/>
</dbReference>
<dbReference type="AlphaFoldDB" id="A0A6S6TG72"/>
<accession>A0A6S6TG72</accession>
<dbReference type="GO" id="GO:0006304">
    <property type="term" value="P:DNA modification"/>
    <property type="evidence" value="ECO:0007669"/>
    <property type="project" value="InterPro"/>
</dbReference>
<evidence type="ECO:0000259" key="1">
    <source>
        <dbReference type="Pfam" id="PF08463"/>
    </source>
</evidence>
<name>A0A6S6TG72_9GAMM</name>
<protein>
    <submittedName>
        <fullName evidence="2">Type I restriction-modification system, restriction subunit R</fullName>
    </submittedName>
</protein>
<sequence length="112" mass="12656">MEVTGHYDTDPLDLLCHLAFDAPLRTRKQRADYLRKNNPDFFDQYGDEARAILQTLLSKYTEFGPSQLAIPSALEVAPISDHGNIIEIAELFGGVLPMKTAFDQMDNLLYTH</sequence>
<dbReference type="EMBL" id="CACVAY010000096">
    <property type="protein sequence ID" value="CAA6819872.1"/>
    <property type="molecule type" value="Genomic_DNA"/>
</dbReference>
<dbReference type="InterPro" id="IPR013670">
    <property type="entry name" value="EcoEI_R_C_dom"/>
</dbReference>
<gene>
    <name evidence="2" type="ORF">HELGO_WM18968</name>
</gene>